<evidence type="ECO:0000313" key="8">
    <source>
        <dbReference type="Proteomes" id="UP000410984"/>
    </source>
</evidence>
<dbReference type="InterPro" id="IPR003439">
    <property type="entry name" value="ABC_transporter-like_ATP-bd"/>
</dbReference>
<dbReference type="EMBL" id="CABFPH010000051">
    <property type="protein sequence ID" value="VUD72830.1"/>
    <property type="molecule type" value="Genomic_DNA"/>
</dbReference>
<evidence type="ECO:0000313" key="7">
    <source>
        <dbReference type="EMBL" id="VUD72830.1"/>
    </source>
</evidence>
<dbReference type="InterPro" id="IPR017871">
    <property type="entry name" value="ABC_transporter-like_CS"/>
</dbReference>
<protein>
    <submittedName>
        <fullName evidence="7">Oligopeptide transport ATP-binding protein OppF</fullName>
    </submittedName>
</protein>
<comment type="subcellular location">
    <subcellularLocation>
        <location evidence="1">Cell inner membrane</location>
        <topology evidence="1">Peripheral membrane protein</topology>
    </subcellularLocation>
</comment>
<dbReference type="InterPro" id="IPR027417">
    <property type="entry name" value="P-loop_NTPase"/>
</dbReference>
<evidence type="ECO:0000256" key="4">
    <source>
        <dbReference type="ARBA" id="ARBA00022741"/>
    </source>
</evidence>
<dbReference type="Pfam" id="PF00005">
    <property type="entry name" value="ABC_tran"/>
    <property type="match status" value="1"/>
</dbReference>
<keyword evidence="5 7" id="KW-0067">ATP-binding</keyword>
<dbReference type="OrthoDB" id="7328866at2"/>
<dbReference type="InterPro" id="IPR050319">
    <property type="entry name" value="ABC_transp_ATP-bind"/>
</dbReference>
<dbReference type="PROSITE" id="PS00211">
    <property type="entry name" value="ABC_TRANSPORTER_1"/>
    <property type="match status" value="1"/>
</dbReference>
<sequence length="331" mass="36121">MLRTNPLYGSAPDLEARPLLTVTDLAVQYRTAGGTVRAVDGVSLEVHPGETLGLVGESGCGKSTLGRAILRLVEPSRGSIRLDGRELVGLPRRALRGERRRLQMVFQDSGAALDPRWTVGRLIEEPLRVYGIGGRAERRDRVARLLADMGLPPDAAARHPHAFSGGQRQRIGIARALVLDPDLVVCDEPVSALDVSIQAQILNLLQDLQERRGVAFLFISHDLSVVEHVSDRVAVMYLGRIVETAPRDALWRAPAHPYTRTLLAAVPSPERQARRARRGVNLPDALPSPYAPPSGCHFHPRCPLAVERCRSEVPALRAFSGTAHRVACHLA</sequence>
<dbReference type="PANTHER" id="PTHR43776:SF7">
    <property type="entry name" value="D,D-DIPEPTIDE TRANSPORT ATP-BINDING PROTEIN DDPF-RELATED"/>
    <property type="match status" value="1"/>
</dbReference>
<accession>A0A509EF94</accession>
<keyword evidence="8" id="KW-1185">Reference proteome</keyword>
<comment type="similarity">
    <text evidence="2">Belongs to the ABC transporter superfamily.</text>
</comment>
<keyword evidence="4" id="KW-0547">Nucleotide-binding</keyword>
<dbReference type="InterPro" id="IPR013563">
    <property type="entry name" value="Oligopep_ABC_C"/>
</dbReference>
<keyword evidence="3" id="KW-0813">Transport</keyword>
<dbReference type="CDD" id="cd03257">
    <property type="entry name" value="ABC_NikE_OppD_transporters"/>
    <property type="match status" value="1"/>
</dbReference>
<evidence type="ECO:0000256" key="5">
    <source>
        <dbReference type="ARBA" id="ARBA00022840"/>
    </source>
</evidence>
<dbReference type="GO" id="GO:0055085">
    <property type="term" value="P:transmembrane transport"/>
    <property type="evidence" value="ECO:0007669"/>
    <property type="project" value="UniProtKB-ARBA"/>
</dbReference>
<name>A0A509EF94_9HYPH</name>
<evidence type="ECO:0000256" key="3">
    <source>
        <dbReference type="ARBA" id="ARBA00022448"/>
    </source>
</evidence>
<dbReference type="Gene3D" id="3.40.50.300">
    <property type="entry name" value="P-loop containing nucleotide triphosphate hydrolases"/>
    <property type="match status" value="1"/>
</dbReference>
<dbReference type="InterPro" id="IPR003593">
    <property type="entry name" value="AAA+_ATPase"/>
</dbReference>
<dbReference type="GO" id="GO:0005524">
    <property type="term" value="F:ATP binding"/>
    <property type="evidence" value="ECO:0007669"/>
    <property type="project" value="UniProtKB-KW"/>
</dbReference>
<evidence type="ECO:0000256" key="1">
    <source>
        <dbReference type="ARBA" id="ARBA00004417"/>
    </source>
</evidence>
<organism evidence="7 8">
    <name type="scientific">Methylobacterium symbioticum</name>
    <dbReference type="NCBI Taxonomy" id="2584084"/>
    <lineage>
        <taxon>Bacteria</taxon>
        <taxon>Pseudomonadati</taxon>
        <taxon>Pseudomonadota</taxon>
        <taxon>Alphaproteobacteria</taxon>
        <taxon>Hyphomicrobiales</taxon>
        <taxon>Methylobacteriaceae</taxon>
        <taxon>Methylobacterium</taxon>
    </lineage>
</organism>
<dbReference type="PROSITE" id="PS50893">
    <property type="entry name" value="ABC_TRANSPORTER_2"/>
    <property type="match status" value="1"/>
</dbReference>
<dbReference type="GO" id="GO:0005886">
    <property type="term" value="C:plasma membrane"/>
    <property type="evidence" value="ECO:0007669"/>
    <property type="project" value="UniProtKB-SubCell"/>
</dbReference>
<proteinExistence type="inferred from homology"/>
<dbReference type="PANTHER" id="PTHR43776">
    <property type="entry name" value="TRANSPORT ATP-BINDING PROTEIN"/>
    <property type="match status" value="1"/>
</dbReference>
<dbReference type="SMART" id="SM00382">
    <property type="entry name" value="AAA"/>
    <property type="match status" value="1"/>
</dbReference>
<dbReference type="FunFam" id="3.40.50.300:FF:000016">
    <property type="entry name" value="Oligopeptide ABC transporter ATP-binding component"/>
    <property type="match status" value="1"/>
</dbReference>
<dbReference type="GO" id="GO:0015833">
    <property type="term" value="P:peptide transport"/>
    <property type="evidence" value="ECO:0007669"/>
    <property type="project" value="InterPro"/>
</dbReference>
<dbReference type="SUPFAM" id="SSF52540">
    <property type="entry name" value="P-loop containing nucleoside triphosphate hydrolases"/>
    <property type="match status" value="1"/>
</dbReference>
<evidence type="ECO:0000256" key="2">
    <source>
        <dbReference type="ARBA" id="ARBA00005417"/>
    </source>
</evidence>
<dbReference type="NCBIfam" id="TIGR01727">
    <property type="entry name" value="oligo_HPY"/>
    <property type="match status" value="1"/>
</dbReference>
<feature type="domain" description="ABC transporter" evidence="6">
    <location>
        <begin position="20"/>
        <end position="263"/>
    </location>
</feature>
<dbReference type="Proteomes" id="UP000410984">
    <property type="component" value="Unassembled WGS sequence"/>
</dbReference>
<dbReference type="Pfam" id="PF08352">
    <property type="entry name" value="oligo_HPY"/>
    <property type="match status" value="1"/>
</dbReference>
<dbReference type="GO" id="GO:0016887">
    <property type="term" value="F:ATP hydrolysis activity"/>
    <property type="evidence" value="ECO:0007669"/>
    <property type="project" value="InterPro"/>
</dbReference>
<dbReference type="AlphaFoldDB" id="A0A509EF94"/>
<gene>
    <name evidence="7" type="primary">oppF_3</name>
    <name evidence="7" type="ORF">MET9862_03435</name>
</gene>
<reference evidence="7 8" key="1">
    <citation type="submission" date="2019-06" db="EMBL/GenBank/DDBJ databases">
        <authorList>
            <person name="Rodrigo-Torres L."/>
            <person name="Arahal R. D."/>
            <person name="Lucena T."/>
        </authorList>
    </citation>
    <scope>NUCLEOTIDE SEQUENCE [LARGE SCALE GENOMIC DNA]</scope>
    <source>
        <strain evidence="7 8">SB0023/3</strain>
    </source>
</reference>
<evidence type="ECO:0000259" key="6">
    <source>
        <dbReference type="PROSITE" id="PS50893"/>
    </source>
</evidence>